<accession>A0A8S9L2Y3</accession>
<comment type="caution">
    <text evidence="1">The sequence shown here is derived from an EMBL/GenBank/DDBJ whole genome shotgun (WGS) entry which is preliminary data.</text>
</comment>
<reference evidence="1" key="1">
    <citation type="submission" date="2019-12" db="EMBL/GenBank/DDBJ databases">
        <title>Genome sequencing and annotation of Brassica cretica.</title>
        <authorList>
            <person name="Studholme D.J."/>
            <person name="Sarris P.F."/>
        </authorList>
    </citation>
    <scope>NUCLEOTIDE SEQUENCE</scope>
    <source>
        <strain evidence="1">PFS-001/15</strain>
        <tissue evidence="1">Leaf</tissue>
    </source>
</reference>
<dbReference type="Proteomes" id="UP000712281">
    <property type="component" value="Unassembled WGS sequence"/>
</dbReference>
<proteinExistence type="predicted"/>
<dbReference type="AlphaFoldDB" id="A0A8S9L2Y3"/>
<organism evidence="1 2">
    <name type="scientific">Brassica cretica</name>
    <name type="common">Mustard</name>
    <dbReference type="NCBI Taxonomy" id="69181"/>
    <lineage>
        <taxon>Eukaryota</taxon>
        <taxon>Viridiplantae</taxon>
        <taxon>Streptophyta</taxon>
        <taxon>Embryophyta</taxon>
        <taxon>Tracheophyta</taxon>
        <taxon>Spermatophyta</taxon>
        <taxon>Magnoliopsida</taxon>
        <taxon>eudicotyledons</taxon>
        <taxon>Gunneridae</taxon>
        <taxon>Pentapetalae</taxon>
        <taxon>rosids</taxon>
        <taxon>malvids</taxon>
        <taxon>Brassicales</taxon>
        <taxon>Brassicaceae</taxon>
        <taxon>Brassiceae</taxon>
        <taxon>Brassica</taxon>
    </lineage>
</organism>
<dbReference type="EMBL" id="QGKW02000717">
    <property type="protein sequence ID" value="KAF2600451.1"/>
    <property type="molecule type" value="Genomic_DNA"/>
</dbReference>
<evidence type="ECO:0000313" key="2">
    <source>
        <dbReference type="Proteomes" id="UP000712281"/>
    </source>
</evidence>
<protein>
    <submittedName>
        <fullName evidence="1">Uncharacterized protein</fullName>
    </submittedName>
</protein>
<name>A0A8S9L2Y3_BRACR</name>
<sequence>MGIASKGPRIVLRELRRGCTVSGQEVGPRPWARAGGLCYENLDEEARFWDRRSVLAHGRGDLGAGRPRPWERGEVTSVETVLAYDRDLIQTDPLLDIPRFASAKNYLLLD</sequence>
<evidence type="ECO:0000313" key="1">
    <source>
        <dbReference type="EMBL" id="KAF2600451.1"/>
    </source>
</evidence>
<gene>
    <name evidence="1" type="ORF">F2Q68_00008422</name>
</gene>